<dbReference type="GO" id="GO:0046872">
    <property type="term" value="F:metal ion binding"/>
    <property type="evidence" value="ECO:0007669"/>
    <property type="project" value="UniProtKB-KW"/>
</dbReference>
<dbReference type="Gene3D" id="3.40.50.12610">
    <property type="match status" value="2"/>
</dbReference>
<evidence type="ECO:0000256" key="4">
    <source>
        <dbReference type="ARBA" id="ARBA00004922"/>
    </source>
</evidence>
<evidence type="ECO:0000256" key="13">
    <source>
        <dbReference type="ARBA" id="ARBA00023211"/>
    </source>
</evidence>
<comment type="cofactor">
    <cofactor evidence="1">
        <name>Mn(2+)</name>
        <dbReference type="ChEBI" id="CHEBI:29035"/>
    </cofactor>
</comment>
<dbReference type="AlphaFoldDB" id="A0A0D2LP26"/>
<gene>
    <name evidence="14" type="ORF">MNEG_16228</name>
</gene>
<proteinExistence type="inferred from homology"/>
<keyword evidence="10" id="KW-0460">Magnesium</keyword>
<dbReference type="InterPro" id="IPR003674">
    <property type="entry name" value="Oligo_trans_STT3"/>
</dbReference>
<evidence type="ECO:0000256" key="8">
    <source>
        <dbReference type="ARBA" id="ARBA00022692"/>
    </source>
</evidence>
<evidence type="ECO:0000256" key="12">
    <source>
        <dbReference type="ARBA" id="ARBA00023136"/>
    </source>
</evidence>
<comment type="similarity">
    <text evidence="5">Belongs to the STT3 family.</text>
</comment>
<evidence type="ECO:0000256" key="10">
    <source>
        <dbReference type="ARBA" id="ARBA00022842"/>
    </source>
</evidence>
<comment type="pathway">
    <text evidence="4">Protein modification; protein glycosylation.</text>
</comment>
<dbReference type="Proteomes" id="UP000054498">
    <property type="component" value="Unassembled WGS sequence"/>
</dbReference>
<keyword evidence="8" id="KW-0812">Transmembrane</keyword>
<evidence type="ECO:0000256" key="5">
    <source>
        <dbReference type="ARBA" id="ARBA00010810"/>
    </source>
</evidence>
<dbReference type="UniPathway" id="UPA00378"/>
<dbReference type="EMBL" id="KK106348">
    <property type="protein sequence ID" value="KIY91736.1"/>
    <property type="molecule type" value="Genomic_DNA"/>
</dbReference>
<evidence type="ECO:0000313" key="14">
    <source>
        <dbReference type="EMBL" id="KIY91736.1"/>
    </source>
</evidence>
<comment type="cofactor">
    <cofactor evidence="2">
        <name>Mg(2+)</name>
        <dbReference type="ChEBI" id="CHEBI:18420"/>
    </cofactor>
</comment>
<dbReference type="KEGG" id="mng:MNEG_16228"/>
<evidence type="ECO:0000256" key="11">
    <source>
        <dbReference type="ARBA" id="ARBA00022989"/>
    </source>
</evidence>
<dbReference type="PANTHER" id="PTHR13872">
    <property type="entry name" value="DOLICHYL-DIPHOSPHOOLIGOSACCHARIDE--PROTEIN GLYCOSYLTRANSFERASE SUBUNIT"/>
    <property type="match status" value="1"/>
</dbReference>
<evidence type="ECO:0000256" key="6">
    <source>
        <dbReference type="ARBA" id="ARBA00022676"/>
    </source>
</evidence>
<protein>
    <submittedName>
        <fullName evidence="14">Dolichyl-diphosphooligosaccharide--proteinglycosyltransferase</fullName>
        <ecNumber evidence="14">2.4.99.18</ecNumber>
    </submittedName>
</protein>
<keyword evidence="11" id="KW-1133">Transmembrane helix</keyword>
<comment type="subcellular location">
    <subcellularLocation>
        <location evidence="3">Endomembrane system</location>
        <topology evidence="3">Multi-pass membrane protein</topology>
    </subcellularLocation>
</comment>
<evidence type="ECO:0000256" key="1">
    <source>
        <dbReference type="ARBA" id="ARBA00001936"/>
    </source>
</evidence>
<dbReference type="GO" id="GO:0012505">
    <property type="term" value="C:endomembrane system"/>
    <property type="evidence" value="ECO:0007669"/>
    <property type="project" value="UniProtKB-SubCell"/>
</dbReference>
<keyword evidence="12" id="KW-0472">Membrane</keyword>
<dbReference type="RefSeq" id="XP_013890756.1">
    <property type="nucleotide sequence ID" value="XM_014035302.1"/>
</dbReference>
<dbReference type="EC" id="2.4.99.18" evidence="14"/>
<keyword evidence="6 14" id="KW-0328">Glycosyltransferase</keyword>
<reference evidence="14 15" key="1">
    <citation type="journal article" date="2013" name="BMC Genomics">
        <title>Reconstruction of the lipid metabolism for the microalga Monoraphidium neglectum from its genome sequence reveals characteristics suitable for biofuel production.</title>
        <authorList>
            <person name="Bogen C."/>
            <person name="Al-Dilaimi A."/>
            <person name="Albersmeier A."/>
            <person name="Wichmann J."/>
            <person name="Grundmann M."/>
            <person name="Rupp O."/>
            <person name="Lauersen K.J."/>
            <person name="Blifernez-Klassen O."/>
            <person name="Kalinowski J."/>
            <person name="Goesmann A."/>
            <person name="Mussgnug J.H."/>
            <person name="Kruse O."/>
        </authorList>
    </citation>
    <scope>NUCLEOTIDE SEQUENCE [LARGE SCALE GENOMIC DNA]</scope>
    <source>
        <strain evidence="14 15">SAG 48.87</strain>
    </source>
</reference>
<dbReference type="STRING" id="145388.A0A0D2LP26"/>
<sequence>MSQSSAVCKYAPSLCLARREAYYWLRHNTKPDAKIMSWWDYGYQITQMANRTIIQRDDAYEIMRKLDVDYVLVIFGGVSGYSSDDINKFLWMVRIGGGVYPDHIKEKDYLTEKGEYIVGPGAPKGLTDSLMYRLSYYDFGRVSTESGRPTAYDRVRNTEVAVKDFELKHLDEAFTSEHWIGGGGSMGLSGCL</sequence>
<evidence type="ECO:0000313" key="15">
    <source>
        <dbReference type="Proteomes" id="UP000054498"/>
    </source>
</evidence>
<keyword evidence="9" id="KW-0479">Metal-binding</keyword>
<evidence type="ECO:0000256" key="2">
    <source>
        <dbReference type="ARBA" id="ARBA00001946"/>
    </source>
</evidence>
<dbReference type="GeneID" id="25733966"/>
<keyword evidence="7 14" id="KW-0808">Transferase</keyword>
<accession>A0A0D2LP26</accession>
<name>A0A0D2LP26_9CHLO</name>
<evidence type="ECO:0000256" key="7">
    <source>
        <dbReference type="ARBA" id="ARBA00022679"/>
    </source>
</evidence>
<evidence type="ECO:0000256" key="9">
    <source>
        <dbReference type="ARBA" id="ARBA00022723"/>
    </source>
</evidence>
<keyword evidence="13" id="KW-0464">Manganese</keyword>
<evidence type="ECO:0000256" key="3">
    <source>
        <dbReference type="ARBA" id="ARBA00004127"/>
    </source>
</evidence>
<organism evidence="14 15">
    <name type="scientific">Monoraphidium neglectum</name>
    <dbReference type="NCBI Taxonomy" id="145388"/>
    <lineage>
        <taxon>Eukaryota</taxon>
        <taxon>Viridiplantae</taxon>
        <taxon>Chlorophyta</taxon>
        <taxon>core chlorophytes</taxon>
        <taxon>Chlorophyceae</taxon>
        <taxon>CS clade</taxon>
        <taxon>Sphaeropleales</taxon>
        <taxon>Selenastraceae</taxon>
        <taxon>Monoraphidium</taxon>
    </lineage>
</organism>
<dbReference type="GO" id="GO:0004579">
    <property type="term" value="F:dolichyl-diphosphooligosaccharide-protein glycotransferase activity"/>
    <property type="evidence" value="ECO:0007669"/>
    <property type="project" value="UniProtKB-EC"/>
</dbReference>
<dbReference type="PANTHER" id="PTHR13872:SF1">
    <property type="entry name" value="DOLICHYL-DIPHOSPHOOLIGOSACCHARIDE--PROTEIN GLYCOSYLTRANSFERASE SUBUNIT STT3B"/>
    <property type="match status" value="1"/>
</dbReference>
<dbReference type="GO" id="GO:0016020">
    <property type="term" value="C:membrane"/>
    <property type="evidence" value="ECO:0007669"/>
    <property type="project" value="InterPro"/>
</dbReference>
<keyword evidence="15" id="KW-1185">Reference proteome</keyword>
<dbReference type="OrthoDB" id="10261066at2759"/>